<dbReference type="Proteomes" id="UP000886653">
    <property type="component" value="Unassembled WGS sequence"/>
</dbReference>
<protein>
    <submittedName>
        <fullName evidence="1">Uncharacterized protein</fullName>
    </submittedName>
</protein>
<evidence type="ECO:0000313" key="1">
    <source>
        <dbReference type="EMBL" id="KAG0150595.1"/>
    </source>
</evidence>
<name>A0A9P6TGC1_9BASI</name>
<evidence type="ECO:0000313" key="2">
    <source>
        <dbReference type="Proteomes" id="UP000886653"/>
    </source>
</evidence>
<gene>
    <name evidence="1" type="ORF">CROQUDRAFT_87780</name>
</gene>
<comment type="caution">
    <text evidence="1">The sequence shown here is derived from an EMBL/GenBank/DDBJ whole genome shotgun (WGS) entry which is preliminary data.</text>
</comment>
<dbReference type="EMBL" id="MU167218">
    <property type="protein sequence ID" value="KAG0150595.1"/>
    <property type="molecule type" value="Genomic_DNA"/>
</dbReference>
<reference evidence="1" key="1">
    <citation type="submission" date="2013-11" db="EMBL/GenBank/DDBJ databases">
        <title>Genome sequence of the fusiform rust pathogen reveals effectors for host alternation and coevolution with pine.</title>
        <authorList>
            <consortium name="DOE Joint Genome Institute"/>
            <person name="Smith K."/>
            <person name="Pendleton A."/>
            <person name="Kubisiak T."/>
            <person name="Anderson C."/>
            <person name="Salamov A."/>
            <person name="Aerts A."/>
            <person name="Riley R."/>
            <person name="Clum A."/>
            <person name="Lindquist E."/>
            <person name="Ence D."/>
            <person name="Campbell M."/>
            <person name="Kronenberg Z."/>
            <person name="Feau N."/>
            <person name="Dhillon B."/>
            <person name="Hamelin R."/>
            <person name="Burleigh J."/>
            <person name="Smith J."/>
            <person name="Yandell M."/>
            <person name="Nelson C."/>
            <person name="Grigoriev I."/>
            <person name="Davis J."/>
        </authorList>
    </citation>
    <scope>NUCLEOTIDE SEQUENCE</scope>
    <source>
        <strain evidence="1">G11</strain>
    </source>
</reference>
<accession>A0A9P6TGC1</accession>
<dbReference type="AlphaFoldDB" id="A0A9P6TGC1"/>
<proteinExistence type="predicted"/>
<organism evidence="1 2">
    <name type="scientific">Cronartium quercuum f. sp. fusiforme G11</name>
    <dbReference type="NCBI Taxonomy" id="708437"/>
    <lineage>
        <taxon>Eukaryota</taxon>
        <taxon>Fungi</taxon>
        <taxon>Dikarya</taxon>
        <taxon>Basidiomycota</taxon>
        <taxon>Pucciniomycotina</taxon>
        <taxon>Pucciniomycetes</taxon>
        <taxon>Pucciniales</taxon>
        <taxon>Coleosporiaceae</taxon>
        <taxon>Cronartium</taxon>
    </lineage>
</organism>
<sequence>MAISGLLNPGNKTVSVLVPGTEGLEQTSSRLHWWNISVPVNITHLHKHTSPQLDISMTELYSAGLISAKKPTGDWTICRAFVARQTGRFDLIMEGVDTEDHYEVVSNLKKVGERLARFFALSRYRKWSNGFIIVFPKTCGLGFQDNRLLRLKLRESNKHKLGTISNSSQQRTVMCGA</sequence>
<keyword evidence="2" id="KW-1185">Reference proteome</keyword>